<evidence type="ECO:0000256" key="2">
    <source>
        <dbReference type="ARBA" id="ARBA00023186"/>
    </source>
</evidence>
<comment type="similarity">
    <text evidence="1">Belongs to the heat shock protein 90 family.</text>
</comment>
<comment type="caution">
    <text evidence="4">The sequence shown here is derived from an EMBL/GenBank/DDBJ whole genome shotgun (WGS) entry which is preliminary data.</text>
</comment>
<dbReference type="InterPro" id="IPR037196">
    <property type="entry name" value="HSP90_C"/>
</dbReference>
<evidence type="ECO:0000256" key="3">
    <source>
        <dbReference type="SAM" id="MobiDB-lite"/>
    </source>
</evidence>
<keyword evidence="5" id="KW-1185">Reference proteome</keyword>
<reference evidence="4 5" key="1">
    <citation type="journal article" date="2018" name="Nat. Ecol. Evol.">
        <title>Shark genomes provide insights into elasmobranch evolution and the origin of vertebrates.</title>
        <authorList>
            <person name="Hara Y"/>
            <person name="Yamaguchi K"/>
            <person name="Onimaru K"/>
            <person name="Kadota M"/>
            <person name="Koyanagi M"/>
            <person name="Keeley SD"/>
            <person name="Tatsumi K"/>
            <person name="Tanaka K"/>
            <person name="Motone F"/>
            <person name="Kageyama Y"/>
            <person name="Nozu R"/>
            <person name="Adachi N"/>
            <person name="Nishimura O"/>
            <person name="Nakagawa R"/>
            <person name="Tanegashima C"/>
            <person name="Kiyatake I"/>
            <person name="Matsumoto R"/>
            <person name="Murakumo K"/>
            <person name="Nishida K"/>
            <person name="Terakita A"/>
            <person name="Kuratani S"/>
            <person name="Sato K"/>
            <person name="Hyodo S Kuraku.S."/>
        </authorList>
    </citation>
    <scope>NUCLEOTIDE SEQUENCE [LARGE SCALE GENOMIC DNA]</scope>
</reference>
<evidence type="ECO:0000313" key="4">
    <source>
        <dbReference type="EMBL" id="GCB86715.1"/>
    </source>
</evidence>
<accession>A0A401QMW1</accession>
<evidence type="ECO:0000313" key="5">
    <source>
        <dbReference type="Proteomes" id="UP000288216"/>
    </source>
</evidence>
<sequence length="105" mass="11766">MMAKKHLEINPDHPIGDTLRQKADVDKNDKAVKNLVILLFETALLSSGFSLDDPQTHSNRIYRMIKLGLGIDDDEVPVEETTPQPVEDIPPLEGDEDASRMEEVD</sequence>
<dbReference type="GO" id="GO:0051082">
    <property type="term" value="F:unfolded protein binding"/>
    <property type="evidence" value="ECO:0007669"/>
    <property type="project" value="InterPro"/>
</dbReference>
<organism evidence="4 5">
    <name type="scientific">Scyliorhinus torazame</name>
    <name type="common">Cloudy catshark</name>
    <name type="synonym">Catulus torazame</name>
    <dbReference type="NCBI Taxonomy" id="75743"/>
    <lineage>
        <taxon>Eukaryota</taxon>
        <taxon>Metazoa</taxon>
        <taxon>Chordata</taxon>
        <taxon>Craniata</taxon>
        <taxon>Vertebrata</taxon>
        <taxon>Chondrichthyes</taxon>
        <taxon>Elasmobranchii</taxon>
        <taxon>Galeomorphii</taxon>
        <taxon>Galeoidea</taxon>
        <taxon>Carcharhiniformes</taxon>
        <taxon>Scyliorhinidae</taxon>
        <taxon>Scyliorhinus</taxon>
    </lineage>
</organism>
<dbReference type="EMBL" id="BFAA01330663">
    <property type="protein sequence ID" value="GCB86715.1"/>
    <property type="molecule type" value="Genomic_DNA"/>
</dbReference>
<dbReference type="InterPro" id="IPR001404">
    <property type="entry name" value="Hsp90_fam"/>
</dbReference>
<dbReference type="Pfam" id="PF00183">
    <property type="entry name" value="HSP90"/>
    <property type="match status" value="1"/>
</dbReference>
<keyword evidence="2" id="KW-0143">Chaperone</keyword>
<dbReference type="Gene3D" id="1.20.120.790">
    <property type="entry name" value="Heat shock protein 90, C-terminal domain"/>
    <property type="match status" value="1"/>
</dbReference>
<protein>
    <submittedName>
        <fullName evidence="4">Uncharacterized protein</fullName>
    </submittedName>
</protein>
<evidence type="ECO:0000256" key="1">
    <source>
        <dbReference type="ARBA" id="ARBA00008239"/>
    </source>
</evidence>
<dbReference type="GO" id="GO:0140662">
    <property type="term" value="F:ATP-dependent protein folding chaperone"/>
    <property type="evidence" value="ECO:0007669"/>
    <property type="project" value="InterPro"/>
</dbReference>
<dbReference type="GO" id="GO:0016887">
    <property type="term" value="F:ATP hydrolysis activity"/>
    <property type="evidence" value="ECO:0007669"/>
    <property type="project" value="InterPro"/>
</dbReference>
<proteinExistence type="inferred from homology"/>
<dbReference type="STRING" id="75743.A0A401QMW1"/>
<dbReference type="GO" id="GO:0005524">
    <property type="term" value="F:ATP binding"/>
    <property type="evidence" value="ECO:0007669"/>
    <property type="project" value="InterPro"/>
</dbReference>
<name>A0A401QMW1_SCYTO</name>
<dbReference type="Proteomes" id="UP000288216">
    <property type="component" value="Unassembled WGS sequence"/>
</dbReference>
<dbReference type="PANTHER" id="PTHR11528">
    <property type="entry name" value="HEAT SHOCK PROTEIN 90 FAMILY MEMBER"/>
    <property type="match status" value="1"/>
</dbReference>
<feature type="region of interest" description="Disordered" evidence="3">
    <location>
        <begin position="73"/>
        <end position="105"/>
    </location>
</feature>
<dbReference type="AlphaFoldDB" id="A0A401QMW1"/>
<gene>
    <name evidence="4" type="ORF">scyTo_0027382</name>
</gene>
<dbReference type="OMA" id="RIYCTIK"/>
<dbReference type="OrthoDB" id="8826261at2759"/>
<dbReference type="SUPFAM" id="SSF110942">
    <property type="entry name" value="HSP90 C-terminal domain"/>
    <property type="match status" value="1"/>
</dbReference>